<evidence type="ECO:0000256" key="2">
    <source>
        <dbReference type="ARBA" id="ARBA00023015"/>
    </source>
</evidence>
<dbReference type="InterPro" id="IPR036388">
    <property type="entry name" value="WH-like_DNA-bd_sf"/>
</dbReference>
<feature type="domain" description="RNA polymerase sigma-70 region 2" evidence="5">
    <location>
        <begin position="33"/>
        <end position="99"/>
    </location>
</feature>
<dbReference type="InterPro" id="IPR013324">
    <property type="entry name" value="RNA_pol_sigma_r3/r4-like"/>
</dbReference>
<dbReference type="PANTHER" id="PTHR43133:SF63">
    <property type="entry name" value="RNA POLYMERASE SIGMA FACTOR FECI-RELATED"/>
    <property type="match status" value="1"/>
</dbReference>
<dbReference type="InterPro" id="IPR013325">
    <property type="entry name" value="RNA_pol_sigma_r2"/>
</dbReference>
<keyword evidence="3" id="KW-0731">Sigma factor</keyword>
<reference evidence="7 8" key="1">
    <citation type="submission" date="2023-12" db="EMBL/GenBank/DDBJ databases">
        <title>Genome sequencing and assembly of bacterial species from a model synthetic community.</title>
        <authorList>
            <person name="Hogle S.L."/>
        </authorList>
    </citation>
    <scope>NUCLEOTIDE SEQUENCE [LARGE SCALE GENOMIC DNA]</scope>
    <source>
        <strain evidence="7 8">HAMBI 2494</strain>
    </source>
</reference>
<organism evidence="7 8">
    <name type="scientific">Paraburkholderia kururiensis</name>
    <dbReference type="NCBI Taxonomy" id="984307"/>
    <lineage>
        <taxon>Bacteria</taxon>
        <taxon>Pseudomonadati</taxon>
        <taxon>Pseudomonadota</taxon>
        <taxon>Betaproteobacteria</taxon>
        <taxon>Burkholderiales</taxon>
        <taxon>Burkholderiaceae</taxon>
        <taxon>Paraburkholderia</taxon>
    </lineage>
</organism>
<keyword evidence="8" id="KW-1185">Reference proteome</keyword>
<keyword evidence="4" id="KW-0804">Transcription</keyword>
<gene>
    <name evidence="7" type="ORF">U0042_06235</name>
</gene>
<dbReference type="RefSeq" id="WP_114811715.1">
    <property type="nucleotide sequence ID" value="NZ_CP139965.1"/>
</dbReference>
<dbReference type="Proteomes" id="UP001325479">
    <property type="component" value="Chromosome"/>
</dbReference>
<dbReference type="InterPro" id="IPR039425">
    <property type="entry name" value="RNA_pol_sigma-70-like"/>
</dbReference>
<evidence type="ECO:0000259" key="5">
    <source>
        <dbReference type="Pfam" id="PF04542"/>
    </source>
</evidence>
<dbReference type="InterPro" id="IPR007627">
    <property type="entry name" value="RNA_pol_sigma70_r2"/>
</dbReference>
<evidence type="ECO:0000256" key="4">
    <source>
        <dbReference type="ARBA" id="ARBA00023163"/>
    </source>
</evidence>
<dbReference type="InterPro" id="IPR013249">
    <property type="entry name" value="RNA_pol_sigma70_r4_t2"/>
</dbReference>
<dbReference type="SUPFAM" id="SSF88659">
    <property type="entry name" value="Sigma3 and sigma4 domains of RNA polymerase sigma factors"/>
    <property type="match status" value="1"/>
</dbReference>
<dbReference type="NCBIfam" id="TIGR02937">
    <property type="entry name" value="sigma70-ECF"/>
    <property type="match status" value="1"/>
</dbReference>
<dbReference type="Pfam" id="PF08281">
    <property type="entry name" value="Sigma70_r4_2"/>
    <property type="match status" value="1"/>
</dbReference>
<comment type="similarity">
    <text evidence="1">Belongs to the sigma-70 factor family. ECF subfamily.</text>
</comment>
<dbReference type="Gene3D" id="1.10.1740.10">
    <property type="match status" value="1"/>
</dbReference>
<evidence type="ECO:0000256" key="1">
    <source>
        <dbReference type="ARBA" id="ARBA00010641"/>
    </source>
</evidence>
<feature type="domain" description="RNA polymerase sigma factor 70 region 4 type 2" evidence="6">
    <location>
        <begin position="137"/>
        <end position="188"/>
    </location>
</feature>
<dbReference type="PANTHER" id="PTHR43133">
    <property type="entry name" value="RNA POLYMERASE ECF-TYPE SIGMA FACTO"/>
    <property type="match status" value="1"/>
</dbReference>
<proteinExistence type="inferred from homology"/>
<dbReference type="CDD" id="cd06171">
    <property type="entry name" value="Sigma70_r4"/>
    <property type="match status" value="1"/>
</dbReference>
<dbReference type="Pfam" id="PF04542">
    <property type="entry name" value="Sigma70_r2"/>
    <property type="match status" value="1"/>
</dbReference>
<evidence type="ECO:0000256" key="3">
    <source>
        <dbReference type="ARBA" id="ARBA00023082"/>
    </source>
</evidence>
<dbReference type="InterPro" id="IPR014284">
    <property type="entry name" value="RNA_pol_sigma-70_dom"/>
</dbReference>
<keyword evidence="2" id="KW-0805">Transcription regulation</keyword>
<evidence type="ECO:0000313" key="8">
    <source>
        <dbReference type="Proteomes" id="UP001325479"/>
    </source>
</evidence>
<dbReference type="Gene3D" id="1.10.10.10">
    <property type="entry name" value="Winged helix-like DNA-binding domain superfamily/Winged helix DNA-binding domain"/>
    <property type="match status" value="1"/>
</dbReference>
<name>A0ABZ0WPJ3_9BURK</name>
<dbReference type="SUPFAM" id="SSF88946">
    <property type="entry name" value="Sigma2 domain of RNA polymerase sigma factors"/>
    <property type="match status" value="1"/>
</dbReference>
<sequence>MRPETNVLPAGTFRPHADASCTANAAFERAWRSVHGHLEQRARSLAKGDRVAADDLVANTALKALVYMRRMPDRIRNPEGFLFTVLNHVFLDSVRHASREGRVLYYCDESDADYLGAAAATAISPAHIVELGEGLALIAEAIERLTPAQRQLFSLKFEHELSYAAIADELNINEALARKRVELLRRKLRAAVEKRDTRPRPHSRMRG</sequence>
<dbReference type="EMBL" id="CP139965">
    <property type="protein sequence ID" value="WQD79299.1"/>
    <property type="molecule type" value="Genomic_DNA"/>
</dbReference>
<protein>
    <submittedName>
        <fullName evidence="7">RNA polymerase sigma factor</fullName>
    </submittedName>
</protein>
<evidence type="ECO:0000259" key="6">
    <source>
        <dbReference type="Pfam" id="PF08281"/>
    </source>
</evidence>
<accession>A0ABZ0WPJ3</accession>
<evidence type="ECO:0000313" key="7">
    <source>
        <dbReference type="EMBL" id="WQD79299.1"/>
    </source>
</evidence>